<feature type="compositionally biased region" description="Basic and acidic residues" evidence="1">
    <location>
        <begin position="18"/>
        <end position="49"/>
    </location>
</feature>
<evidence type="ECO:0000313" key="3">
    <source>
        <dbReference type="Proteomes" id="UP000600918"/>
    </source>
</evidence>
<name>A0A834K4M7_VESPE</name>
<proteinExistence type="predicted"/>
<feature type="region of interest" description="Disordered" evidence="1">
    <location>
        <begin position="17"/>
        <end position="114"/>
    </location>
</feature>
<reference evidence="2" key="1">
    <citation type="journal article" date="2020" name="G3 (Bethesda)">
        <title>High-Quality Assemblies for Three Invasive Social Wasps from the &lt;i&gt;Vespula&lt;/i&gt; Genus.</title>
        <authorList>
            <person name="Harrop T.W.R."/>
            <person name="Guhlin J."/>
            <person name="McLaughlin G.M."/>
            <person name="Permina E."/>
            <person name="Stockwell P."/>
            <person name="Gilligan J."/>
            <person name="Le Lec M.F."/>
            <person name="Gruber M.A.M."/>
            <person name="Quinn O."/>
            <person name="Lovegrove M."/>
            <person name="Duncan E.J."/>
            <person name="Remnant E.J."/>
            <person name="Van Eeckhoven J."/>
            <person name="Graham B."/>
            <person name="Knapp R.A."/>
            <person name="Langford K.W."/>
            <person name="Kronenberg Z."/>
            <person name="Press M.O."/>
            <person name="Eacker S.M."/>
            <person name="Wilson-Rankin E.E."/>
            <person name="Purcell J."/>
            <person name="Lester P.J."/>
            <person name="Dearden P.K."/>
        </authorList>
    </citation>
    <scope>NUCLEOTIDE SEQUENCE</scope>
    <source>
        <strain evidence="2">Volc-1</strain>
    </source>
</reference>
<evidence type="ECO:0000256" key="1">
    <source>
        <dbReference type="SAM" id="MobiDB-lite"/>
    </source>
</evidence>
<gene>
    <name evidence="2" type="ORF">H0235_016332</name>
</gene>
<evidence type="ECO:0000313" key="2">
    <source>
        <dbReference type="EMBL" id="KAF7398324.1"/>
    </source>
</evidence>
<protein>
    <submittedName>
        <fullName evidence="2">Uncharacterized protein</fullName>
    </submittedName>
</protein>
<keyword evidence="3" id="KW-1185">Reference proteome</keyword>
<feature type="compositionally biased region" description="Basic and acidic residues" evidence="1">
    <location>
        <begin position="65"/>
        <end position="90"/>
    </location>
</feature>
<comment type="caution">
    <text evidence="2">The sequence shown here is derived from an EMBL/GenBank/DDBJ whole genome shotgun (WGS) entry which is preliminary data.</text>
</comment>
<sequence>MRKQSWKTAFVEEEDDSLEKGKKWIRSGREDGQKETDKHEKTVKVEKRSSSNNMDCNKYGGGKGIRKEEGGKDTTIEKISKQREIQERVIEGLSQSQSYIDPKSIYGKGKSSET</sequence>
<dbReference type="AlphaFoldDB" id="A0A834K4M7"/>
<dbReference type="Proteomes" id="UP000600918">
    <property type="component" value="Unassembled WGS sequence"/>
</dbReference>
<accession>A0A834K4M7</accession>
<dbReference type="EMBL" id="JACSDY010000019">
    <property type="protein sequence ID" value="KAF7398324.1"/>
    <property type="molecule type" value="Genomic_DNA"/>
</dbReference>
<organism evidence="2 3">
    <name type="scientific">Vespula pensylvanica</name>
    <name type="common">Western yellow jacket</name>
    <name type="synonym">Wasp</name>
    <dbReference type="NCBI Taxonomy" id="30213"/>
    <lineage>
        <taxon>Eukaryota</taxon>
        <taxon>Metazoa</taxon>
        <taxon>Ecdysozoa</taxon>
        <taxon>Arthropoda</taxon>
        <taxon>Hexapoda</taxon>
        <taxon>Insecta</taxon>
        <taxon>Pterygota</taxon>
        <taxon>Neoptera</taxon>
        <taxon>Endopterygota</taxon>
        <taxon>Hymenoptera</taxon>
        <taxon>Apocrita</taxon>
        <taxon>Aculeata</taxon>
        <taxon>Vespoidea</taxon>
        <taxon>Vespidae</taxon>
        <taxon>Vespinae</taxon>
        <taxon>Vespula</taxon>
    </lineage>
</organism>